<protein>
    <submittedName>
        <fullName evidence="5">Peptidase E</fullName>
    </submittedName>
</protein>
<dbReference type="Gene3D" id="3.40.50.880">
    <property type="match status" value="1"/>
</dbReference>
<evidence type="ECO:0000256" key="3">
    <source>
        <dbReference type="ARBA" id="ARBA00022801"/>
    </source>
</evidence>
<dbReference type="GO" id="GO:0008236">
    <property type="term" value="F:serine-type peptidase activity"/>
    <property type="evidence" value="ECO:0007669"/>
    <property type="project" value="UniProtKB-KW"/>
</dbReference>
<keyword evidence="3" id="KW-0378">Hydrolase</keyword>
<dbReference type="PROSITE" id="PS51257">
    <property type="entry name" value="PROKAR_LIPOPROTEIN"/>
    <property type="match status" value="1"/>
</dbReference>
<dbReference type="AlphaFoldDB" id="A0A3S9HQB9"/>
<dbReference type="EMBL" id="CP034464">
    <property type="protein sequence ID" value="AZP14301.1"/>
    <property type="molecule type" value="Genomic_DNA"/>
</dbReference>
<dbReference type="PANTHER" id="PTHR20842:SF0">
    <property type="entry name" value="ALPHA-ASPARTYL DIPEPTIDASE"/>
    <property type="match status" value="1"/>
</dbReference>
<evidence type="ECO:0000256" key="1">
    <source>
        <dbReference type="ARBA" id="ARBA00006534"/>
    </source>
</evidence>
<keyword evidence="4" id="KW-0720">Serine protease</keyword>
<evidence type="ECO:0000256" key="2">
    <source>
        <dbReference type="ARBA" id="ARBA00022670"/>
    </source>
</evidence>
<dbReference type="KEGG" id="upv:EJN92_21235"/>
<keyword evidence="6" id="KW-1185">Reference proteome</keyword>
<dbReference type="OrthoDB" id="9778515at2"/>
<dbReference type="GO" id="GO:0006508">
    <property type="term" value="P:proteolysis"/>
    <property type="evidence" value="ECO:0007669"/>
    <property type="project" value="UniProtKB-KW"/>
</dbReference>
<dbReference type="InterPro" id="IPR005320">
    <property type="entry name" value="Peptidase_S51"/>
</dbReference>
<accession>A0A3S9HQB9</accession>
<name>A0A3S9HQB9_9BURK</name>
<dbReference type="Proteomes" id="UP000275663">
    <property type="component" value="Chromosome"/>
</dbReference>
<sequence length="242" mass="25994">MKTHIIALGGGGFSCGTEPGLDRYILEQSGLTNPRIGFVPTASAEDPAYIIKFYQRFSTLACCPSDLKFFDRTPDLLAWALAQDIIFVGGGNTKSMLAVWQAWGFDDILRQAMQQGVLLAGISAGAICWFESGVTDSYADHLSAIPGLGFLPGSCCPHYSDDVARRPSFEQMLMQGEIRDGIAIDDGAAVHFVDGKLTRIVQGKAGVSAYQVQSTKDGVRTSAIPDVEIVQTYLSSAVVCKK</sequence>
<gene>
    <name evidence="5" type="ORF">EJN92_21235</name>
</gene>
<proteinExistence type="inferred from homology"/>
<dbReference type="Pfam" id="PF03575">
    <property type="entry name" value="Peptidase_S51"/>
    <property type="match status" value="1"/>
</dbReference>
<dbReference type="InterPro" id="IPR029062">
    <property type="entry name" value="Class_I_gatase-like"/>
</dbReference>
<dbReference type="CDD" id="cd03146">
    <property type="entry name" value="GAT1_Peptidase_E"/>
    <property type="match status" value="1"/>
</dbReference>
<organism evidence="5 6">
    <name type="scientific">Undibacterium parvum</name>
    <dbReference type="NCBI Taxonomy" id="401471"/>
    <lineage>
        <taxon>Bacteria</taxon>
        <taxon>Pseudomonadati</taxon>
        <taxon>Pseudomonadota</taxon>
        <taxon>Betaproteobacteria</taxon>
        <taxon>Burkholderiales</taxon>
        <taxon>Oxalobacteraceae</taxon>
        <taxon>Undibacterium</taxon>
    </lineage>
</organism>
<keyword evidence="2" id="KW-0645">Protease</keyword>
<evidence type="ECO:0000313" key="6">
    <source>
        <dbReference type="Proteomes" id="UP000275663"/>
    </source>
</evidence>
<dbReference type="PANTHER" id="PTHR20842">
    <property type="entry name" value="PROTEASE S51 ALPHA-ASPARTYL DIPEPTIDASE"/>
    <property type="match status" value="1"/>
</dbReference>
<evidence type="ECO:0000256" key="4">
    <source>
        <dbReference type="ARBA" id="ARBA00022825"/>
    </source>
</evidence>
<dbReference type="RefSeq" id="WP_126129662.1">
    <property type="nucleotide sequence ID" value="NZ_CP034464.1"/>
</dbReference>
<evidence type="ECO:0000313" key="5">
    <source>
        <dbReference type="EMBL" id="AZP14301.1"/>
    </source>
</evidence>
<dbReference type="SUPFAM" id="SSF52317">
    <property type="entry name" value="Class I glutamine amidotransferase-like"/>
    <property type="match status" value="1"/>
</dbReference>
<reference evidence="5 6" key="1">
    <citation type="journal article" date="2011" name="Int. J. Syst. Evol. Microbiol.">
        <title>Description of Undibacterium oligocarboniphilum sp. nov., isolated from purified water, and Undibacterium pigrum strain CCUG 49012 as the type strain of Undibacterium parvum sp. nov., and emended descriptions of the genus Undibacterium and the species Undibacterium pigrum.</title>
        <authorList>
            <person name="Eder W."/>
            <person name="Wanner G."/>
            <person name="Ludwig W."/>
            <person name="Busse H.J."/>
            <person name="Ziemke-Kageler F."/>
            <person name="Lang E."/>
        </authorList>
    </citation>
    <scope>NUCLEOTIDE SEQUENCE [LARGE SCALE GENOMIC DNA]</scope>
    <source>
        <strain evidence="5 6">DSM 23061</strain>
    </source>
</reference>
<comment type="similarity">
    <text evidence="1">Belongs to the peptidase S51 family.</text>
</comment>